<protein>
    <recommendedName>
        <fullName evidence="7">DUF202 domain-containing protein</fullName>
    </recommendedName>
</protein>
<dbReference type="EMBL" id="PJNH01000003">
    <property type="protein sequence ID" value="PKR77461.1"/>
    <property type="molecule type" value="Genomic_DNA"/>
</dbReference>
<evidence type="ECO:0000256" key="1">
    <source>
        <dbReference type="ARBA" id="ARBA00004651"/>
    </source>
</evidence>
<keyword evidence="5 6" id="KW-0472">Membrane</keyword>
<comment type="subcellular location">
    <subcellularLocation>
        <location evidence="1">Cell membrane</location>
        <topology evidence="1">Multi-pass membrane protein</topology>
    </subcellularLocation>
</comment>
<accession>A0A2I0QSZ7</accession>
<feature type="transmembrane region" description="Helical" evidence="6">
    <location>
        <begin position="20"/>
        <end position="42"/>
    </location>
</feature>
<sequence>MKQTIDSNYIQQHLANERTFLAWLRTSLASIGVGFLIVNFHFANESRLAPITDLLAEIIGILSVVVGLFMIGFATFNYLKKKNEINEQTFRPVKNTVVLISSFMIMMIGLFFGYFLIY</sequence>
<dbReference type="OrthoDB" id="582337at2"/>
<dbReference type="AlphaFoldDB" id="A0A2I0QSZ7"/>
<feature type="domain" description="DUF202" evidence="7">
    <location>
        <begin position="12"/>
        <end position="82"/>
    </location>
</feature>
<evidence type="ECO:0000256" key="2">
    <source>
        <dbReference type="ARBA" id="ARBA00022475"/>
    </source>
</evidence>
<dbReference type="PANTHER" id="PTHR34187:SF2">
    <property type="entry name" value="DUF202 DOMAIN-CONTAINING PROTEIN"/>
    <property type="match status" value="1"/>
</dbReference>
<feature type="transmembrane region" description="Helical" evidence="6">
    <location>
        <begin position="97"/>
        <end position="117"/>
    </location>
</feature>
<reference evidence="8 9" key="1">
    <citation type="submission" date="2017-06" db="EMBL/GenBank/DDBJ databases">
        <title>the draft geome sequence of Illustriluteabacillus marina B3227.</title>
        <authorList>
            <person name="He R.-H."/>
            <person name="Du Z.-J."/>
        </authorList>
    </citation>
    <scope>NUCLEOTIDE SEQUENCE [LARGE SCALE GENOMIC DNA]</scope>
    <source>
        <strain evidence="8 9">B3227</strain>
    </source>
</reference>
<organism evidence="8 9">
    <name type="scientific">Halalkalibacillus sediminis</name>
    <dbReference type="NCBI Taxonomy" id="2018042"/>
    <lineage>
        <taxon>Bacteria</taxon>
        <taxon>Bacillati</taxon>
        <taxon>Bacillota</taxon>
        <taxon>Bacilli</taxon>
        <taxon>Bacillales</taxon>
        <taxon>Bacillaceae</taxon>
        <taxon>Halalkalibacillus</taxon>
    </lineage>
</organism>
<feature type="transmembrane region" description="Helical" evidence="6">
    <location>
        <begin position="54"/>
        <end position="76"/>
    </location>
</feature>
<comment type="caution">
    <text evidence="8">The sequence shown here is derived from an EMBL/GenBank/DDBJ whole genome shotgun (WGS) entry which is preliminary data.</text>
</comment>
<evidence type="ECO:0000256" key="4">
    <source>
        <dbReference type="ARBA" id="ARBA00022989"/>
    </source>
</evidence>
<evidence type="ECO:0000313" key="8">
    <source>
        <dbReference type="EMBL" id="PKR77461.1"/>
    </source>
</evidence>
<evidence type="ECO:0000256" key="3">
    <source>
        <dbReference type="ARBA" id="ARBA00022692"/>
    </source>
</evidence>
<dbReference type="Pfam" id="PF02656">
    <property type="entry name" value="DUF202"/>
    <property type="match status" value="1"/>
</dbReference>
<dbReference type="Proteomes" id="UP000243524">
    <property type="component" value="Unassembled WGS sequence"/>
</dbReference>
<proteinExistence type="predicted"/>
<dbReference type="PANTHER" id="PTHR34187">
    <property type="entry name" value="FGR18P"/>
    <property type="match status" value="1"/>
</dbReference>
<dbReference type="InterPro" id="IPR052053">
    <property type="entry name" value="IM_YidH-like"/>
</dbReference>
<gene>
    <name evidence="8" type="ORF">CEY16_12090</name>
</gene>
<name>A0A2I0QSZ7_9BACI</name>
<keyword evidence="3 6" id="KW-0812">Transmembrane</keyword>
<keyword evidence="2" id="KW-1003">Cell membrane</keyword>
<evidence type="ECO:0000256" key="5">
    <source>
        <dbReference type="ARBA" id="ARBA00023136"/>
    </source>
</evidence>
<keyword evidence="4 6" id="KW-1133">Transmembrane helix</keyword>
<evidence type="ECO:0000313" key="9">
    <source>
        <dbReference type="Proteomes" id="UP000243524"/>
    </source>
</evidence>
<evidence type="ECO:0000259" key="7">
    <source>
        <dbReference type="Pfam" id="PF02656"/>
    </source>
</evidence>
<evidence type="ECO:0000256" key="6">
    <source>
        <dbReference type="SAM" id="Phobius"/>
    </source>
</evidence>
<dbReference type="GO" id="GO:0005886">
    <property type="term" value="C:plasma membrane"/>
    <property type="evidence" value="ECO:0007669"/>
    <property type="project" value="UniProtKB-SubCell"/>
</dbReference>
<dbReference type="RefSeq" id="WP_101332289.1">
    <property type="nucleotide sequence ID" value="NZ_PJNH01000003.1"/>
</dbReference>
<keyword evidence="9" id="KW-1185">Reference proteome</keyword>
<dbReference type="InterPro" id="IPR003807">
    <property type="entry name" value="DUF202"/>
</dbReference>